<evidence type="ECO:0000256" key="2">
    <source>
        <dbReference type="ARBA" id="ARBA00022729"/>
    </source>
</evidence>
<dbReference type="GO" id="GO:0005975">
    <property type="term" value="P:carbohydrate metabolic process"/>
    <property type="evidence" value="ECO:0007669"/>
    <property type="project" value="InterPro"/>
</dbReference>
<feature type="domain" description="Beta-galactosidase 1-like first all-beta" evidence="10">
    <location>
        <begin position="419"/>
        <end position="537"/>
    </location>
</feature>
<feature type="domain" description="Glycoside hydrolase 35 catalytic" evidence="9">
    <location>
        <begin position="48"/>
        <end position="373"/>
    </location>
</feature>
<comment type="similarity">
    <text evidence="1 7">Belongs to the glycosyl hydrolase 35 family.</text>
</comment>
<dbReference type="Gene3D" id="2.60.120.260">
    <property type="entry name" value="Galactose-binding domain-like"/>
    <property type="match status" value="2"/>
</dbReference>
<dbReference type="InterPro" id="IPR031330">
    <property type="entry name" value="Gly_Hdrlase_35_cat"/>
</dbReference>
<evidence type="ECO:0000256" key="4">
    <source>
        <dbReference type="ARBA" id="ARBA00023180"/>
    </source>
</evidence>
<proteinExistence type="inferred from homology"/>
<keyword evidence="13" id="KW-1185">Reference proteome</keyword>
<dbReference type="SUPFAM" id="SSF51445">
    <property type="entry name" value="(Trans)glycosidases"/>
    <property type="match status" value="1"/>
</dbReference>
<feature type="active site" description="Nucleophile" evidence="6">
    <location>
        <position position="278"/>
    </location>
</feature>
<dbReference type="FunFam" id="3.20.20.80:FF:000017">
    <property type="entry name" value="Beta-galactosidase"/>
    <property type="match status" value="1"/>
</dbReference>
<feature type="active site" description="Proton donor" evidence="6">
    <location>
        <position position="197"/>
    </location>
</feature>
<dbReference type="InterPro" id="IPR048913">
    <property type="entry name" value="BetaGal_gal-bd"/>
</dbReference>
<dbReference type="InterPro" id="IPR026283">
    <property type="entry name" value="B-gal_1-like"/>
</dbReference>
<dbReference type="Pfam" id="PF21467">
    <property type="entry name" value="BetaGal_gal-bd"/>
    <property type="match status" value="1"/>
</dbReference>
<name>A0A5E4ML85_9HEMI</name>
<dbReference type="Proteomes" id="UP000325440">
    <property type="component" value="Unassembled WGS sequence"/>
</dbReference>
<dbReference type="PANTHER" id="PTHR23421">
    <property type="entry name" value="BETA-GALACTOSIDASE RELATED"/>
    <property type="match status" value="1"/>
</dbReference>
<dbReference type="OrthoDB" id="1657402at2759"/>
<dbReference type="InterPro" id="IPR008979">
    <property type="entry name" value="Galactose-bd-like_sf"/>
</dbReference>
<keyword evidence="8" id="KW-0472">Membrane</keyword>
<keyword evidence="3 12" id="KW-0378">Hydrolase</keyword>
<evidence type="ECO:0000256" key="7">
    <source>
        <dbReference type="RuleBase" id="RU003679"/>
    </source>
</evidence>
<dbReference type="SUPFAM" id="SSF49785">
    <property type="entry name" value="Galactose-binding domain-like"/>
    <property type="match status" value="1"/>
</dbReference>
<keyword evidence="5" id="KW-0326">Glycosidase</keyword>
<dbReference type="Pfam" id="PF01301">
    <property type="entry name" value="Glyco_hydro_35"/>
    <property type="match status" value="1"/>
</dbReference>
<organism evidence="12 13">
    <name type="scientific">Cinara cedri</name>
    <dbReference type="NCBI Taxonomy" id="506608"/>
    <lineage>
        <taxon>Eukaryota</taxon>
        <taxon>Metazoa</taxon>
        <taxon>Ecdysozoa</taxon>
        <taxon>Arthropoda</taxon>
        <taxon>Hexapoda</taxon>
        <taxon>Insecta</taxon>
        <taxon>Pterygota</taxon>
        <taxon>Neoptera</taxon>
        <taxon>Paraneoptera</taxon>
        <taxon>Hemiptera</taxon>
        <taxon>Sternorrhyncha</taxon>
        <taxon>Aphidomorpha</taxon>
        <taxon>Aphidoidea</taxon>
        <taxon>Aphididae</taxon>
        <taxon>Lachninae</taxon>
        <taxon>Cinara</taxon>
    </lineage>
</organism>
<dbReference type="InterPro" id="IPR017853">
    <property type="entry name" value="GH"/>
</dbReference>
<dbReference type="Gene3D" id="3.20.20.80">
    <property type="entry name" value="Glycosidases"/>
    <property type="match status" value="1"/>
</dbReference>
<reference evidence="12 13" key="1">
    <citation type="submission" date="2019-08" db="EMBL/GenBank/DDBJ databases">
        <authorList>
            <person name="Alioto T."/>
            <person name="Alioto T."/>
            <person name="Gomez Garrido J."/>
        </authorList>
    </citation>
    <scope>NUCLEOTIDE SEQUENCE [LARGE SCALE GENOMIC DNA]</scope>
</reference>
<protein>
    <submittedName>
        <fullName evidence="12">Glycoside hydrolase superfamily,Beta-galactosidase 1-like,Glycoside hydrolase, family</fullName>
    </submittedName>
</protein>
<accession>A0A5E4ML85</accession>
<dbReference type="GO" id="GO:0004565">
    <property type="term" value="F:beta-galactosidase activity"/>
    <property type="evidence" value="ECO:0007669"/>
    <property type="project" value="InterPro"/>
</dbReference>
<keyword evidence="8" id="KW-0812">Transmembrane</keyword>
<feature type="domain" description="Beta-galactosidase galactose-binding" evidence="11">
    <location>
        <begin position="558"/>
        <end position="625"/>
    </location>
</feature>
<evidence type="ECO:0000256" key="1">
    <source>
        <dbReference type="ARBA" id="ARBA00009809"/>
    </source>
</evidence>
<evidence type="ECO:0000313" key="12">
    <source>
        <dbReference type="EMBL" id="VVC32178.1"/>
    </source>
</evidence>
<evidence type="ECO:0000256" key="6">
    <source>
        <dbReference type="PIRSR" id="PIRSR006336-1"/>
    </source>
</evidence>
<dbReference type="PRINTS" id="PR00742">
    <property type="entry name" value="GLHYDRLASE35"/>
</dbReference>
<evidence type="ECO:0000313" key="13">
    <source>
        <dbReference type="Proteomes" id="UP000325440"/>
    </source>
</evidence>
<dbReference type="InterPro" id="IPR001944">
    <property type="entry name" value="Glycoside_Hdrlase_35"/>
</dbReference>
<evidence type="ECO:0000259" key="11">
    <source>
        <dbReference type="Pfam" id="PF21467"/>
    </source>
</evidence>
<dbReference type="PIRSF" id="PIRSF006336">
    <property type="entry name" value="B-gal"/>
    <property type="match status" value="1"/>
</dbReference>
<keyword evidence="4" id="KW-0325">Glycoprotein</keyword>
<gene>
    <name evidence="12" type="ORF">CINCED_3A000471</name>
</gene>
<evidence type="ECO:0000259" key="9">
    <source>
        <dbReference type="Pfam" id="PF01301"/>
    </source>
</evidence>
<evidence type="ECO:0000256" key="5">
    <source>
        <dbReference type="ARBA" id="ARBA00023295"/>
    </source>
</evidence>
<sequence length="655" mass="74988">MLFRRGWFSSSTSAVAVFVYIAVAVVGISGSILWTSKPTFTVDYERNEFLMDGQVFRYISGSLHYFRVPKAYWKDRIQKMKAAGLNTVSTYVEWSLHEPRPDNYNFEDMADLEHFLQLIKDEGMYVLLRPGPYICAERDFGGFPYWLLNVVPRKRLRTNDPSYKHYITKWFNVLMPKIDRFLYGNGGNIIMVQVENEYGSYNACDQKYMLWLRDLFKSYVGYKALLYTTDGCGYQYFTCGSIPEVYATVDFGASTKNVSDCFKYMRKAQNRGPLVNSEFYVGWLAYWQRPVPVVSSKDIARGIKDMLALNASINFYMFHGGTNFGFTAGANKFENKNNSDYMPQLTSYDYDAPLNEAGDPTEKYFVIKKLLEEVNFSASNEISPVPAPKGNYGKFVMRPLVSLFEKVTQRHEPIENNIPLSFEKLDVDYGFVMYETILTDDQKDYKNNGTDSMDLVISVIRDRAIVYLDQKQVNVIPRKYENTPIKLNVSEADKKLSILIENQGRINYGSFLEDRKGIFEPVKLGSRTLGPWKMIPYTLNETSWLSAIVEPVENVILPAFYRTRFAFPNDTSSFQLFDTYLDTTGWHKGVAFVNGINIGRYWSSGGPQINLYVPATFLVPPPGENTIVMLELEGVPDDLSISLTDKPNIFGHLGV</sequence>
<evidence type="ECO:0000256" key="3">
    <source>
        <dbReference type="ARBA" id="ARBA00022801"/>
    </source>
</evidence>
<dbReference type="InterPro" id="IPR048912">
    <property type="entry name" value="BetaGal1-like_ABD1"/>
</dbReference>
<keyword evidence="8" id="KW-1133">Transmembrane helix</keyword>
<dbReference type="EMBL" id="CABPRJ010000953">
    <property type="protein sequence ID" value="VVC32178.1"/>
    <property type="molecule type" value="Genomic_DNA"/>
</dbReference>
<dbReference type="Pfam" id="PF21317">
    <property type="entry name" value="BetaGal_ABD_1"/>
    <property type="match status" value="1"/>
</dbReference>
<evidence type="ECO:0000259" key="10">
    <source>
        <dbReference type="Pfam" id="PF21317"/>
    </source>
</evidence>
<feature type="transmembrane region" description="Helical" evidence="8">
    <location>
        <begin position="12"/>
        <end position="34"/>
    </location>
</feature>
<dbReference type="AlphaFoldDB" id="A0A5E4ML85"/>
<keyword evidence="2" id="KW-0732">Signal</keyword>
<evidence type="ECO:0000256" key="8">
    <source>
        <dbReference type="SAM" id="Phobius"/>
    </source>
</evidence>